<evidence type="ECO:0000256" key="1">
    <source>
        <dbReference type="ARBA" id="ARBA00010759"/>
    </source>
</evidence>
<dbReference type="InterPro" id="IPR036821">
    <property type="entry name" value="Peptide_deformylase_sf"/>
</dbReference>
<gene>
    <name evidence="3" type="ORF">PPNSA23_46590</name>
</gene>
<name>A0ABQ0H714_9HYPH</name>
<dbReference type="Pfam" id="PF01327">
    <property type="entry name" value="Pep_deformylase"/>
    <property type="match status" value="1"/>
</dbReference>
<dbReference type="RefSeq" id="WP_407867069.1">
    <property type="nucleotide sequence ID" value="NZ_BAAFZP010000002.1"/>
</dbReference>
<comment type="caution">
    <text evidence="2">Lacks conserved residue(s) required for the propagation of feature annotation.</text>
</comment>
<evidence type="ECO:0000313" key="4">
    <source>
        <dbReference type="Proteomes" id="UP001628091"/>
    </source>
</evidence>
<dbReference type="EMBL" id="BAAFZP010000002">
    <property type="protein sequence ID" value="GAB1584716.1"/>
    <property type="molecule type" value="Genomic_DNA"/>
</dbReference>
<dbReference type="CDD" id="cd00487">
    <property type="entry name" value="Pep_deformylase"/>
    <property type="match status" value="1"/>
</dbReference>
<sequence>MTVRPVVMFPDPGLRKVAEPVTAFGEEIRGLAMDLLDTVRSAGGIGITAPHIGIQKQLVVLDLWDGAEVRTYVNPRIVWTSPELTRHAEGSISMPGVREEVKRHARVRVDYQDLDGIERSEEAEGLLAICHQHEIDQLNGLFWIYKLSRLKRERLIKRYQKLRPGAAIADPE</sequence>
<comment type="similarity">
    <text evidence="1 2">Belongs to the polypeptide deformylase family.</text>
</comment>
<comment type="caution">
    <text evidence="3">The sequence shown here is derived from an EMBL/GenBank/DDBJ whole genome shotgun (WGS) entry which is preliminary data.</text>
</comment>
<dbReference type="NCBIfam" id="TIGR00079">
    <property type="entry name" value="pept_deformyl"/>
    <property type="match status" value="1"/>
</dbReference>
<dbReference type="Gene3D" id="3.90.45.10">
    <property type="entry name" value="Peptide deformylase"/>
    <property type="match status" value="1"/>
</dbReference>
<keyword evidence="4" id="KW-1185">Reference proteome</keyword>
<dbReference type="InterPro" id="IPR023635">
    <property type="entry name" value="Peptide_deformylase"/>
</dbReference>
<dbReference type="NCBIfam" id="NF009484">
    <property type="entry name" value="PRK12846.1-5"/>
    <property type="match status" value="1"/>
</dbReference>
<evidence type="ECO:0000313" key="3">
    <source>
        <dbReference type="EMBL" id="GAB1584716.1"/>
    </source>
</evidence>
<protein>
    <recommendedName>
        <fullName evidence="2">Peptide deformylase-like</fullName>
    </recommendedName>
    <alternativeName>
        <fullName evidence="2">Polypeptide deformylase-like</fullName>
    </alternativeName>
</protein>
<reference evidence="3 4" key="1">
    <citation type="submission" date="2024-10" db="EMBL/GenBank/DDBJ databases">
        <title>Isolation, draft genome sequencing and identification of Phyllobacterium sp. NSA23, isolated from leaf soil.</title>
        <authorList>
            <person name="Akita H."/>
        </authorList>
    </citation>
    <scope>NUCLEOTIDE SEQUENCE [LARGE SCALE GENOMIC DNA]</scope>
    <source>
        <strain evidence="3 4">NSA23</strain>
    </source>
</reference>
<dbReference type="Proteomes" id="UP001628091">
    <property type="component" value="Unassembled WGS sequence"/>
</dbReference>
<dbReference type="SUPFAM" id="SSF56420">
    <property type="entry name" value="Peptide deformylase"/>
    <property type="match status" value="1"/>
</dbReference>
<dbReference type="NCBIfam" id="NF001159">
    <property type="entry name" value="PRK00150.1-3"/>
    <property type="match status" value="1"/>
</dbReference>
<evidence type="ECO:0000256" key="2">
    <source>
        <dbReference type="HAMAP-Rule" id="MF_00163"/>
    </source>
</evidence>
<dbReference type="PANTHER" id="PTHR10458:SF22">
    <property type="entry name" value="PEPTIDE DEFORMYLASE"/>
    <property type="match status" value="1"/>
</dbReference>
<proteinExistence type="inferred from homology"/>
<dbReference type="HAMAP" id="MF_00163">
    <property type="entry name" value="Pep_deformylase"/>
    <property type="match status" value="1"/>
</dbReference>
<accession>A0ABQ0H714</accession>
<feature type="active site" evidence="2">
    <location>
        <position position="134"/>
    </location>
</feature>
<dbReference type="PANTHER" id="PTHR10458">
    <property type="entry name" value="PEPTIDE DEFORMYLASE"/>
    <property type="match status" value="1"/>
</dbReference>
<dbReference type="PIRSF" id="PIRSF004749">
    <property type="entry name" value="Pep_def"/>
    <property type="match status" value="1"/>
</dbReference>
<organism evidence="3 4">
    <name type="scientific">Phyllobacterium phragmitis</name>
    <dbReference type="NCBI Taxonomy" id="2670329"/>
    <lineage>
        <taxon>Bacteria</taxon>
        <taxon>Pseudomonadati</taxon>
        <taxon>Pseudomonadota</taxon>
        <taxon>Alphaproteobacteria</taxon>
        <taxon>Hyphomicrobiales</taxon>
        <taxon>Phyllobacteriaceae</taxon>
        <taxon>Phyllobacterium</taxon>
    </lineage>
</organism>
<dbReference type="PRINTS" id="PR01576">
    <property type="entry name" value="PDEFORMYLASE"/>
</dbReference>